<evidence type="ECO:0000256" key="4">
    <source>
        <dbReference type="ARBA" id="ARBA00022617"/>
    </source>
</evidence>
<dbReference type="PRINTS" id="PR00385">
    <property type="entry name" value="P450"/>
</dbReference>
<evidence type="ECO:0000256" key="5">
    <source>
        <dbReference type="ARBA" id="ARBA00022723"/>
    </source>
</evidence>
<gene>
    <name evidence="11" type="ORF">EXIGLDRAFT_607285</name>
</gene>
<evidence type="ECO:0000256" key="3">
    <source>
        <dbReference type="ARBA" id="ARBA00010617"/>
    </source>
</evidence>
<name>A0A165LN81_EXIGL</name>
<dbReference type="InterPro" id="IPR002401">
    <property type="entry name" value="Cyt_P450_E_grp-I"/>
</dbReference>
<keyword evidence="7 9" id="KW-0408">Iron</keyword>
<keyword evidence="4 9" id="KW-0349">Heme</keyword>
<dbReference type="Pfam" id="PF00067">
    <property type="entry name" value="p450"/>
    <property type="match status" value="1"/>
</dbReference>
<dbReference type="InParanoid" id="A0A165LN81"/>
<dbReference type="PROSITE" id="PS00086">
    <property type="entry name" value="CYTOCHROME_P450"/>
    <property type="match status" value="1"/>
</dbReference>
<sequence>MDLDFALKSLLYAGGVGTLATTAYVLLPYVVDPHHLREVPGPFIARLTNLWLAYWSAEGKRSERVHEQHLKYGKFVRIAPNHVSINDADALPVVYGHGNGTLKPEFYDAFVASGVGVRGLFNTRNRAEHSRKRKIVSNVFAQKNVLSFEPHIIEALGKFIMQWDRMCVAGQRRESGSEQGGWRGDGDRVWLDCLPWYNYLAFDIIGDLAFGSPFGMLDACADTANAAVGGIAALKDSQDDASLNIKTISVPAIRILNERGEYSATMGVLDPWMRPLLTRFVPWFAQGQQSVRNLSGLAVAAVARRLAQPSERNDLLAKLQNAIDEDGNPLGPEELTAEALTQLIAGSDTTSNSSCAIAYYVAKYPRVQLKLQQELDAALPDDGVPTYEQLKRLPYLAAVINEGLRLHSTSAMGLPRVVPEGGLSVAGHFFPPGAILSVPTYTLHRETTVWGADVDTFRPERWLEEDQQLIQKTFNPFSWGPRACVGRNLAMMELQLIVATTFRRYHVMLESEDPLETREGFLRKPLYCRIGLKKRSL</sequence>
<dbReference type="GO" id="GO:0004497">
    <property type="term" value="F:monooxygenase activity"/>
    <property type="evidence" value="ECO:0007669"/>
    <property type="project" value="UniProtKB-KW"/>
</dbReference>
<dbReference type="InterPro" id="IPR017972">
    <property type="entry name" value="Cyt_P450_CS"/>
</dbReference>
<keyword evidence="6 10" id="KW-0560">Oxidoreductase</keyword>
<evidence type="ECO:0000256" key="6">
    <source>
        <dbReference type="ARBA" id="ARBA00023002"/>
    </source>
</evidence>
<dbReference type="InterPro" id="IPR001128">
    <property type="entry name" value="Cyt_P450"/>
</dbReference>
<evidence type="ECO:0000256" key="1">
    <source>
        <dbReference type="ARBA" id="ARBA00001971"/>
    </source>
</evidence>
<evidence type="ECO:0000256" key="2">
    <source>
        <dbReference type="ARBA" id="ARBA00005179"/>
    </source>
</evidence>
<feature type="binding site" description="axial binding residue" evidence="9">
    <location>
        <position position="484"/>
    </location>
    <ligand>
        <name>heme</name>
        <dbReference type="ChEBI" id="CHEBI:30413"/>
    </ligand>
    <ligandPart>
        <name>Fe</name>
        <dbReference type="ChEBI" id="CHEBI:18248"/>
    </ligandPart>
</feature>
<dbReference type="PANTHER" id="PTHR24305">
    <property type="entry name" value="CYTOCHROME P450"/>
    <property type="match status" value="1"/>
</dbReference>
<dbReference type="InterPro" id="IPR050121">
    <property type="entry name" value="Cytochrome_P450_monoxygenase"/>
</dbReference>
<comment type="cofactor">
    <cofactor evidence="1 9">
        <name>heme</name>
        <dbReference type="ChEBI" id="CHEBI:30413"/>
    </cofactor>
</comment>
<dbReference type="OrthoDB" id="1470350at2759"/>
<keyword evidence="12" id="KW-1185">Reference proteome</keyword>
<evidence type="ECO:0000256" key="8">
    <source>
        <dbReference type="ARBA" id="ARBA00023033"/>
    </source>
</evidence>
<evidence type="ECO:0000313" key="12">
    <source>
        <dbReference type="Proteomes" id="UP000077266"/>
    </source>
</evidence>
<keyword evidence="8 10" id="KW-0503">Monooxygenase</keyword>
<protein>
    <submittedName>
        <fullName evidence="11">Cytochrome P450</fullName>
    </submittedName>
</protein>
<dbReference type="PANTHER" id="PTHR24305:SF29">
    <property type="entry name" value="BENZOATE-PARA-HYDROXYLASE"/>
    <property type="match status" value="1"/>
</dbReference>
<dbReference type="CDD" id="cd11061">
    <property type="entry name" value="CYP67-like"/>
    <property type="match status" value="1"/>
</dbReference>
<evidence type="ECO:0000313" key="11">
    <source>
        <dbReference type="EMBL" id="KZV98087.1"/>
    </source>
</evidence>
<comment type="pathway">
    <text evidence="2">Secondary metabolite biosynthesis.</text>
</comment>
<dbReference type="PRINTS" id="PR00463">
    <property type="entry name" value="EP450I"/>
</dbReference>
<accession>A0A165LN81</accession>
<dbReference type="EMBL" id="KV425922">
    <property type="protein sequence ID" value="KZV98087.1"/>
    <property type="molecule type" value="Genomic_DNA"/>
</dbReference>
<comment type="similarity">
    <text evidence="3 10">Belongs to the cytochrome P450 family.</text>
</comment>
<organism evidence="11 12">
    <name type="scientific">Exidia glandulosa HHB12029</name>
    <dbReference type="NCBI Taxonomy" id="1314781"/>
    <lineage>
        <taxon>Eukaryota</taxon>
        <taxon>Fungi</taxon>
        <taxon>Dikarya</taxon>
        <taxon>Basidiomycota</taxon>
        <taxon>Agaricomycotina</taxon>
        <taxon>Agaricomycetes</taxon>
        <taxon>Auriculariales</taxon>
        <taxon>Exidiaceae</taxon>
        <taxon>Exidia</taxon>
    </lineage>
</organism>
<reference evidence="11 12" key="1">
    <citation type="journal article" date="2016" name="Mol. Biol. Evol.">
        <title>Comparative Genomics of Early-Diverging Mushroom-Forming Fungi Provides Insights into the Origins of Lignocellulose Decay Capabilities.</title>
        <authorList>
            <person name="Nagy L.G."/>
            <person name="Riley R."/>
            <person name="Tritt A."/>
            <person name="Adam C."/>
            <person name="Daum C."/>
            <person name="Floudas D."/>
            <person name="Sun H."/>
            <person name="Yadav J.S."/>
            <person name="Pangilinan J."/>
            <person name="Larsson K.H."/>
            <person name="Matsuura K."/>
            <person name="Barry K."/>
            <person name="Labutti K."/>
            <person name="Kuo R."/>
            <person name="Ohm R.A."/>
            <person name="Bhattacharya S.S."/>
            <person name="Shirouzu T."/>
            <person name="Yoshinaga Y."/>
            <person name="Martin F.M."/>
            <person name="Grigoriev I.V."/>
            <person name="Hibbett D.S."/>
        </authorList>
    </citation>
    <scope>NUCLEOTIDE SEQUENCE [LARGE SCALE GENOMIC DNA]</scope>
    <source>
        <strain evidence="11 12">HHB12029</strain>
    </source>
</reference>
<evidence type="ECO:0000256" key="7">
    <source>
        <dbReference type="ARBA" id="ARBA00023004"/>
    </source>
</evidence>
<dbReference type="SUPFAM" id="SSF48264">
    <property type="entry name" value="Cytochrome P450"/>
    <property type="match status" value="1"/>
</dbReference>
<dbReference type="GO" id="GO:0016705">
    <property type="term" value="F:oxidoreductase activity, acting on paired donors, with incorporation or reduction of molecular oxygen"/>
    <property type="evidence" value="ECO:0007669"/>
    <property type="project" value="InterPro"/>
</dbReference>
<dbReference type="InterPro" id="IPR036396">
    <property type="entry name" value="Cyt_P450_sf"/>
</dbReference>
<keyword evidence="5 9" id="KW-0479">Metal-binding</keyword>
<dbReference type="STRING" id="1314781.A0A165LN81"/>
<dbReference type="GO" id="GO:0020037">
    <property type="term" value="F:heme binding"/>
    <property type="evidence" value="ECO:0007669"/>
    <property type="project" value="InterPro"/>
</dbReference>
<dbReference type="Gene3D" id="1.10.630.10">
    <property type="entry name" value="Cytochrome P450"/>
    <property type="match status" value="1"/>
</dbReference>
<evidence type="ECO:0000256" key="10">
    <source>
        <dbReference type="RuleBase" id="RU000461"/>
    </source>
</evidence>
<dbReference type="AlphaFoldDB" id="A0A165LN81"/>
<dbReference type="GO" id="GO:0005506">
    <property type="term" value="F:iron ion binding"/>
    <property type="evidence" value="ECO:0007669"/>
    <property type="project" value="InterPro"/>
</dbReference>
<proteinExistence type="inferred from homology"/>
<dbReference type="Proteomes" id="UP000077266">
    <property type="component" value="Unassembled WGS sequence"/>
</dbReference>
<evidence type="ECO:0000256" key="9">
    <source>
        <dbReference type="PIRSR" id="PIRSR602401-1"/>
    </source>
</evidence>